<accession>A0A1S1WU43</accession>
<evidence type="ECO:0000313" key="2">
    <source>
        <dbReference type="EMBL" id="OHX19478.1"/>
    </source>
</evidence>
<evidence type="ECO:0000313" key="1">
    <source>
        <dbReference type="EMBL" id="OHX10711.1"/>
    </source>
</evidence>
<comment type="caution">
    <text evidence="1">The sequence shown here is derived from an EMBL/GenBank/DDBJ whole genome shotgun (WGS) entry which is preliminary data.</text>
</comment>
<sequence length="106" mass="11934">MDLAILPHLTVRLAVQALQQGDHAAWIAQFSADAKLTDDGLPANFQKFSESAMGHERFTRIDRVENQGLDIYGAFHSDRWGDFDTYFKFHLDANGKIRQLDIGQAA</sequence>
<dbReference type="OrthoDB" id="4762924at2"/>
<reference evidence="3 4" key="1">
    <citation type="submission" date="2016-09" db="EMBL/GenBank/DDBJ databases">
        <title>Chromobacterium muskegensis sp. nov., an insecticidal bacterium isolated from Sphagnum bogs.</title>
        <authorList>
            <person name="Sparks M.E."/>
            <person name="Blackburn M.B."/>
            <person name="Gundersen-Rindal D.E."/>
            <person name="Mitchell A."/>
            <person name="Farrar R."/>
            <person name="Kuhar D."/>
        </authorList>
    </citation>
    <scope>NUCLEOTIDE SEQUENCE [LARGE SCALE GENOMIC DNA]</scope>
    <source>
        <strain evidence="2 4">14B-1</strain>
        <strain evidence="1 3">37-2</strain>
    </source>
</reference>
<dbReference type="EMBL" id="MKCS01000003">
    <property type="protein sequence ID" value="OHX10711.1"/>
    <property type="molecule type" value="Genomic_DNA"/>
</dbReference>
<dbReference type="Proteomes" id="UP000180088">
    <property type="component" value="Unassembled WGS sequence"/>
</dbReference>
<protein>
    <recommendedName>
        <fullName evidence="5">SnoaL-like domain-containing protein</fullName>
    </recommendedName>
</protein>
<dbReference type="InterPro" id="IPR032710">
    <property type="entry name" value="NTF2-like_dom_sf"/>
</dbReference>
<organism evidence="1 3">
    <name type="scientific">Chromobacterium sphagni</name>
    <dbReference type="NCBI Taxonomy" id="1903179"/>
    <lineage>
        <taxon>Bacteria</taxon>
        <taxon>Pseudomonadati</taxon>
        <taxon>Pseudomonadota</taxon>
        <taxon>Betaproteobacteria</taxon>
        <taxon>Neisseriales</taxon>
        <taxon>Chromobacteriaceae</taxon>
        <taxon>Chromobacterium</taxon>
    </lineage>
</organism>
<dbReference type="EMBL" id="MKCT01000035">
    <property type="protein sequence ID" value="OHX19478.1"/>
    <property type="molecule type" value="Genomic_DNA"/>
</dbReference>
<name>A0A1S1WU43_9NEIS</name>
<gene>
    <name evidence="2" type="ORF">BI344_18345</name>
    <name evidence="1" type="ORF">BI347_19525</name>
</gene>
<keyword evidence="4" id="KW-1185">Reference proteome</keyword>
<dbReference type="AlphaFoldDB" id="A0A1S1WU43"/>
<dbReference type="Proteomes" id="UP000180280">
    <property type="component" value="Unassembled WGS sequence"/>
</dbReference>
<evidence type="ECO:0000313" key="4">
    <source>
        <dbReference type="Proteomes" id="UP000180280"/>
    </source>
</evidence>
<dbReference type="SUPFAM" id="SSF54427">
    <property type="entry name" value="NTF2-like"/>
    <property type="match status" value="1"/>
</dbReference>
<proteinExistence type="predicted"/>
<evidence type="ECO:0000313" key="3">
    <source>
        <dbReference type="Proteomes" id="UP000180088"/>
    </source>
</evidence>
<dbReference type="STRING" id="1903179.BI347_19525"/>
<dbReference type="RefSeq" id="WP_071113560.1">
    <property type="nucleotide sequence ID" value="NZ_MKCS01000003.1"/>
</dbReference>
<evidence type="ECO:0008006" key="5">
    <source>
        <dbReference type="Google" id="ProtNLM"/>
    </source>
</evidence>